<evidence type="ECO:0000256" key="1">
    <source>
        <dbReference type="SAM" id="MobiDB-lite"/>
    </source>
</evidence>
<accession>A0A3R7EPS6</accession>
<feature type="region of interest" description="Disordered" evidence="1">
    <location>
        <begin position="128"/>
        <end position="171"/>
    </location>
</feature>
<dbReference type="AlphaFoldDB" id="A0A3R7EPS6"/>
<evidence type="ECO:0000313" key="2">
    <source>
        <dbReference type="EMBL" id="RKF36684.1"/>
    </source>
</evidence>
<organism evidence="2 3">
    <name type="scientific">Paraburkholderia fungorum</name>
    <dbReference type="NCBI Taxonomy" id="134537"/>
    <lineage>
        <taxon>Bacteria</taxon>
        <taxon>Pseudomonadati</taxon>
        <taxon>Pseudomonadota</taxon>
        <taxon>Betaproteobacteria</taxon>
        <taxon>Burkholderiales</taxon>
        <taxon>Burkholderiaceae</taxon>
        <taxon>Paraburkholderia</taxon>
    </lineage>
</organism>
<sequence>MDDRFDRRELLLHLGDVLNALNSLVTVDKPAAPIAHLVQHEASLQRFEFLRTLAPEMTVAEFTSRVASAFFGWPGELLEAELNREGLASTVQRELFAGNPKGWAAYAAQLQKKVTWFGVGLPTVRKGARAGSLHDGKDETAPQASPVTAVPLPDADARIEKKGWPWPEPRS</sequence>
<feature type="compositionally biased region" description="Basic and acidic residues" evidence="1">
    <location>
        <begin position="155"/>
        <end position="171"/>
    </location>
</feature>
<name>A0A3R7EPS6_9BURK</name>
<reference evidence="2 3" key="1">
    <citation type="submission" date="2016-07" db="EMBL/GenBank/DDBJ databases">
        <title>Genome analysis of Burkholderia fungorum ES3-20.</title>
        <authorList>
            <person name="Xu D."/>
            <person name="Yao R."/>
            <person name="Zheng S."/>
        </authorList>
    </citation>
    <scope>NUCLEOTIDE SEQUENCE [LARGE SCALE GENOMIC DNA]</scope>
    <source>
        <strain evidence="2 3">ES3-20</strain>
    </source>
</reference>
<dbReference type="RefSeq" id="WP_120347599.1">
    <property type="nucleotide sequence ID" value="NZ_MCAS01000037.1"/>
</dbReference>
<dbReference type="OrthoDB" id="9025571at2"/>
<comment type="caution">
    <text evidence="2">The sequence shown here is derived from an EMBL/GenBank/DDBJ whole genome shotgun (WGS) entry which is preliminary data.</text>
</comment>
<gene>
    <name evidence="2" type="ORF">BCY88_35190</name>
</gene>
<evidence type="ECO:0000313" key="3">
    <source>
        <dbReference type="Proteomes" id="UP000283709"/>
    </source>
</evidence>
<dbReference type="EMBL" id="MCAS01000037">
    <property type="protein sequence ID" value="RKF36684.1"/>
    <property type="molecule type" value="Genomic_DNA"/>
</dbReference>
<proteinExistence type="predicted"/>
<dbReference type="Proteomes" id="UP000283709">
    <property type="component" value="Unassembled WGS sequence"/>
</dbReference>
<protein>
    <submittedName>
        <fullName evidence="2">Uncharacterized protein</fullName>
    </submittedName>
</protein>